<proteinExistence type="predicted"/>
<evidence type="ECO:0000256" key="2">
    <source>
        <dbReference type="SAM" id="Phobius"/>
    </source>
</evidence>
<evidence type="ECO:0000256" key="1">
    <source>
        <dbReference type="SAM" id="MobiDB-lite"/>
    </source>
</evidence>
<dbReference type="CDD" id="cd00093">
    <property type="entry name" value="HTH_XRE"/>
    <property type="match status" value="1"/>
</dbReference>
<dbReference type="Gene3D" id="1.10.260.40">
    <property type="entry name" value="lambda repressor-like DNA-binding domains"/>
    <property type="match status" value="1"/>
</dbReference>
<evidence type="ECO:0000313" key="4">
    <source>
        <dbReference type="Proteomes" id="UP000295773"/>
    </source>
</evidence>
<protein>
    <submittedName>
        <fullName evidence="3">Cytoskeletal protein RodZ</fullName>
    </submittedName>
</protein>
<feature type="compositionally biased region" description="Basic and acidic residues" evidence="1">
    <location>
        <begin position="170"/>
        <end position="191"/>
    </location>
</feature>
<name>A0A4R3TP24_9FIRM</name>
<organism evidence="3 4">
    <name type="scientific">Longicatena caecimuris</name>
    <dbReference type="NCBI Taxonomy" id="1796635"/>
    <lineage>
        <taxon>Bacteria</taxon>
        <taxon>Bacillati</taxon>
        <taxon>Bacillota</taxon>
        <taxon>Erysipelotrichia</taxon>
        <taxon>Erysipelotrichales</taxon>
        <taxon>Erysipelotrichaceae</taxon>
        <taxon>Longicatena</taxon>
    </lineage>
</organism>
<evidence type="ECO:0000313" key="3">
    <source>
        <dbReference type="EMBL" id="TCU63355.1"/>
    </source>
</evidence>
<keyword evidence="2" id="KW-0812">Transmembrane</keyword>
<dbReference type="AlphaFoldDB" id="A0A4R3TP24"/>
<feature type="transmembrane region" description="Helical" evidence="2">
    <location>
        <begin position="127"/>
        <end position="151"/>
    </location>
</feature>
<dbReference type="InterPro" id="IPR001387">
    <property type="entry name" value="Cro/C1-type_HTH"/>
</dbReference>
<dbReference type="EMBL" id="SMBP01000001">
    <property type="protein sequence ID" value="TCU63355.1"/>
    <property type="molecule type" value="Genomic_DNA"/>
</dbReference>
<keyword evidence="2" id="KW-0472">Membrane</keyword>
<gene>
    <name evidence="3" type="ORF">EDD61_1016</name>
</gene>
<reference evidence="3 4" key="1">
    <citation type="submission" date="2019-03" db="EMBL/GenBank/DDBJ databases">
        <title>Genomic Encyclopedia of Type Strains, Phase IV (KMG-IV): sequencing the most valuable type-strain genomes for metagenomic binning, comparative biology and taxonomic classification.</title>
        <authorList>
            <person name="Goeker M."/>
        </authorList>
    </citation>
    <scope>NUCLEOTIDE SEQUENCE [LARGE SCALE GENOMIC DNA]</scope>
    <source>
        <strain evidence="3 4">DSM 29481</strain>
    </source>
</reference>
<dbReference type="Pfam" id="PF13413">
    <property type="entry name" value="HTH_25"/>
    <property type="match status" value="1"/>
</dbReference>
<accession>A0A4R3TP24</accession>
<feature type="region of interest" description="Disordered" evidence="1">
    <location>
        <begin position="158"/>
        <end position="191"/>
    </location>
</feature>
<dbReference type="PANTHER" id="PTHR34475">
    <property type="match status" value="1"/>
</dbReference>
<keyword evidence="4" id="KW-1185">Reference proteome</keyword>
<dbReference type="InterPro" id="IPR050400">
    <property type="entry name" value="Bact_Cytoskel_RodZ"/>
</dbReference>
<dbReference type="SUPFAM" id="SSF47413">
    <property type="entry name" value="lambda repressor-like DNA-binding domains"/>
    <property type="match status" value="1"/>
</dbReference>
<dbReference type="InterPro" id="IPR010982">
    <property type="entry name" value="Lambda_DNA-bd_dom_sf"/>
</dbReference>
<dbReference type="PANTHER" id="PTHR34475:SF1">
    <property type="entry name" value="CYTOSKELETON PROTEIN RODZ"/>
    <property type="match status" value="1"/>
</dbReference>
<keyword evidence="2" id="KW-1133">Transmembrane helix</keyword>
<sequence>MEKIGNMLKEKRIELGMSVEDISEKTRLTTKHIKALEEGDISFFHEDLSYLRFFVKSYCDAVGIDFEDMKDELRESIDDYTMTSVQSAQLSHEEIEHNIAKSEKLTKVQTADVKMPRQKRRRAKPDVSLISLVAIIGVVVIVLMFAFVIFMQTDSGKDNKPTNNMPIAGENDKEAYPSDDEKQKEEQKEEVKELEIVKNDVTDYTINNVKEGEKLKVETKFNGSNSGYSVTVDEKDIRENKIFNVGQTATSEIEVKKGTKISIYIGCMVQTDIKINGKVVKTDSSINPSTYPGYCPSNTLTFTVGEVNESAK</sequence>
<comment type="caution">
    <text evidence="3">The sequence shown here is derived from an EMBL/GenBank/DDBJ whole genome shotgun (WGS) entry which is preliminary data.</text>
</comment>
<dbReference type="RefSeq" id="WP_119983332.1">
    <property type="nucleotide sequence ID" value="NZ_JADPGE010000020.1"/>
</dbReference>
<dbReference type="GO" id="GO:0003677">
    <property type="term" value="F:DNA binding"/>
    <property type="evidence" value="ECO:0007669"/>
    <property type="project" value="InterPro"/>
</dbReference>
<dbReference type="Proteomes" id="UP000295773">
    <property type="component" value="Unassembled WGS sequence"/>
</dbReference>